<dbReference type="GO" id="GO:0019310">
    <property type="term" value="P:inositol catabolic process"/>
    <property type="evidence" value="ECO:0007669"/>
    <property type="project" value="InterPro"/>
</dbReference>
<dbReference type="InterPro" id="IPR021120">
    <property type="entry name" value="KduI/IolB_isomerase"/>
</dbReference>
<dbReference type="InterPro" id="IPR014710">
    <property type="entry name" value="RmlC-like_jellyroll"/>
</dbReference>
<dbReference type="InterPro" id="IPR011051">
    <property type="entry name" value="RmlC_Cupin_sf"/>
</dbReference>
<reference evidence="2 3" key="1">
    <citation type="submission" date="2017-02" db="EMBL/GenBank/DDBJ databases">
        <authorList>
            <person name="Peterson S.W."/>
        </authorList>
    </citation>
    <scope>NUCLEOTIDE SEQUENCE [LARGE SCALE GENOMIC DNA]</scope>
    <source>
        <strain evidence="2 3">DSM 18034</strain>
    </source>
</reference>
<gene>
    <name evidence="2" type="ORF">SAMN02745702_00758</name>
</gene>
<dbReference type="AlphaFoldDB" id="A0A1T4VQ61"/>
<dbReference type="EMBL" id="FUYA01000002">
    <property type="protein sequence ID" value="SKA67087.1"/>
    <property type="molecule type" value="Genomic_DNA"/>
</dbReference>
<keyword evidence="3" id="KW-1185">Reference proteome</keyword>
<dbReference type="OrthoDB" id="6121073at2"/>
<organism evidence="2 3">
    <name type="scientific">Desulfobaculum bizertense DSM 18034</name>
    <dbReference type="NCBI Taxonomy" id="1121442"/>
    <lineage>
        <taxon>Bacteria</taxon>
        <taxon>Pseudomonadati</taxon>
        <taxon>Thermodesulfobacteriota</taxon>
        <taxon>Desulfovibrionia</taxon>
        <taxon>Desulfovibrionales</taxon>
        <taxon>Desulfovibrionaceae</taxon>
        <taxon>Desulfobaculum</taxon>
    </lineage>
</organism>
<evidence type="ECO:0000313" key="2">
    <source>
        <dbReference type="EMBL" id="SKA67087.1"/>
    </source>
</evidence>
<sequence>MTYTTLHRFKDVQGYESVITPENSTVEHMEFGRILVDGGTGMNGSLEGKEMALVIMEGDMDVHVSFKGQEYDYKGITRGSVFDEKPTAIYLPPHCEYSIVSQNGVEVRTFCAYCDDGNEPYLCTPDNVEEGIPGAEKWRRKYRFIFGPKGMHNDHVTQKLIVGESVSRPGGWIGFPGHKHDIVADNEYPLDEIFSFKVKGPKGGYVFAMSYELEPEKFAEVHLIEDDKYAMGIAKGYHTSLAAPGCTEFLLWGLAGDAKTYKLVYDERFDWMDHAEFMETF</sequence>
<protein>
    <submittedName>
        <fullName evidence="2">5-deoxyglucuronate isomerase</fullName>
    </submittedName>
</protein>
<accession>A0A1T4VQ61</accession>
<name>A0A1T4VQ61_9BACT</name>
<evidence type="ECO:0000313" key="3">
    <source>
        <dbReference type="Proteomes" id="UP000189733"/>
    </source>
</evidence>
<dbReference type="RefSeq" id="WP_078684069.1">
    <property type="nucleotide sequence ID" value="NZ_FUYA01000002.1"/>
</dbReference>
<dbReference type="Pfam" id="PF04962">
    <property type="entry name" value="KduI"/>
    <property type="match status" value="1"/>
</dbReference>
<dbReference type="Gene3D" id="2.60.120.10">
    <property type="entry name" value="Jelly Rolls"/>
    <property type="match status" value="2"/>
</dbReference>
<dbReference type="PANTHER" id="PTHR39193">
    <property type="entry name" value="5-DEOXY-GLUCURONATE ISOMERASE"/>
    <property type="match status" value="1"/>
</dbReference>
<dbReference type="InterPro" id="IPR024203">
    <property type="entry name" value="Deoxy-glucuronate_isom_IolB"/>
</dbReference>
<dbReference type="SUPFAM" id="SSF51182">
    <property type="entry name" value="RmlC-like cupins"/>
    <property type="match status" value="1"/>
</dbReference>
<dbReference type="Proteomes" id="UP000189733">
    <property type="component" value="Unassembled WGS sequence"/>
</dbReference>
<dbReference type="PANTHER" id="PTHR39193:SF1">
    <property type="entry name" value="5-DEOXY-GLUCURONATE ISOMERASE"/>
    <property type="match status" value="1"/>
</dbReference>
<proteinExistence type="predicted"/>
<keyword evidence="1 2" id="KW-0413">Isomerase</keyword>
<dbReference type="GO" id="GO:0008880">
    <property type="term" value="F:glucuronate isomerase activity"/>
    <property type="evidence" value="ECO:0007669"/>
    <property type="project" value="InterPro"/>
</dbReference>
<evidence type="ECO:0000256" key="1">
    <source>
        <dbReference type="ARBA" id="ARBA00023235"/>
    </source>
</evidence>
<dbReference type="STRING" id="1121442.SAMN02745702_00758"/>